<name>A0A6J5DNW7_9BURK</name>
<organism evidence="1 2">
    <name type="scientific">Paraburkholderia humisilvae</name>
    <dbReference type="NCBI Taxonomy" id="627669"/>
    <lineage>
        <taxon>Bacteria</taxon>
        <taxon>Pseudomonadati</taxon>
        <taxon>Pseudomonadota</taxon>
        <taxon>Betaproteobacteria</taxon>
        <taxon>Burkholderiales</taxon>
        <taxon>Burkholderiaceae</taxon>
        <taxon>Paraburkholderia</taxon>
    </lineage>
</organism>
<dbReference type="Proteomes" id="UP000494363">
    <property type="component" value="Unassembled WGS sequence"/>
</dbReference>
<proteinExistence type="predicted"/>
<dbReference type="EMBL" id="CADIKH010000009">
    <property type="protein sequence ID" value="CAB3754941.1"/>
    <property type="molecule type" value="Genomic_DNA"/>
</dbReference>
<dbReference type="RefSeq" id="WP_175226754.1">
    <property type="nucleotide sequence ID" value="NZ_CADIKH010000009.1"/>
</dbReference>
<reference evidence="1 2" key="1">
    <citation type="submission" date="2020-04" db="EMBL/GenBank/DDBJ databases">
        <authorList>
            <person name="De Canck E."/>
        </authorList>
    </citation>
    <scope>NUCLEOTIDE SEQUENCE [LARGE SCALE GENOMIC DNA]</scope>
    <source>
        <strain evidence="1 2">LMG 29542</strain>
    </source>
</reference>
<gene>
    <name evidence="1" type="ORF">LMG29542_02497</name>
</gene>
<protein>
    <submittedName>
        <fullName evidence="1">Uncharacterized protein</fullName>
    </submittedName>
</protein>
<keyword evidence="2" id="KW-1185">Reference proteome</keyword>
<evidence type="ECO:0000313" key="2">
    <source>
        <dbReference type="Proteomes" id="UP000494363"/>
    </source>
</evidence>
<dbReference type="AlphaFoldDB" id="A0A6J5DNW7"/>
<sequence length="217" mass="23827">MDPIAVASAAGQALRDVGWPGISLMQHEFQLELVRLADGRDDAMEPAVSGWYETRRSKVAAELRSRLTSYMIDHMAPTARVAMSEALANYEQGNYLSVVRTLMPEFEAFARNIYQGGRTRPKQSDVLTWLKGVIAALPVTGDSAIELFSLYHFIDDKLFATCSTAEDAKGLGDVANRHAEMHGLASYGHLKGATTLLCVTGFLIRLMDNYRGLLAAE</sequence>
<accession>A0A6J5DNW7</accession>
<evidence type="ECO:0000313" key="1">
    <source>
        <dbReference type="EMBL" id="CAB3754941.1"/>
    </source>
</evidence>